<dbReference type="PANTHER" id="PTHR48080">
    <property type="entry name" value="D-GALACTONATE DEHYDRATASE-RELATED"/>
    <property type="match status" value="1"/>
</dbReference>
<dbReference type="AlphaFoldDB" id="A0A6P2C6A3"/>
<dbReference type="SUPFAM" id="SSF54826">
    <property type="entry name" value="Enolase N-terminal domain-like"/>
    <property type="match status" value="1"/>
</dbReference>
<dbReference type="EMBL" id="RPFW01000001">
    <property type="protein sequence ID" value="TVZ06972.1"/>
    <property type="molecule type" value="Genomic_DNA"/>
</dbReference>
<dbReference type="InterPro" id="IPR036849">
    <property type="entry name" value="Enolase-like_C_sf"/>
</dbReference>
<name>A0A6P2C6A3_9ACTN</name>
<evidence type="ECO:0000313" key="11">
    <source>
        <dbReference type="EMBL" id="TVZ06972.1"/>
    </source>
</evidence>
<dbReference type="OrthoDB" id="193563at2"/>
<keyword evidence="6" id="KW-0479">Metal-binding</keyword>
<dbReference type="InterPro" id="IPR029017">
    <property type="entry name" value="Enolase-like_N"/>
</dbReference>
<dbReference type="InterPro" id="IPR013342">
    <property type="entry name" value="Mandelate_racemase_C"/>
</dbReference>
<evidence type="ECO:0000313" key="12">
    <source>
        <dbReference type="Proteomes" id="UP000460272"/>
    </source>
</evidence>
<evidence type="ECO:0000256" key="3">
    <source>
        <dbReference type="ARBA" id="ARBA00005183"/>
    </source>
</evidence>
<evidence type="ECO:0000256" key="6">
    <source>
        <dbReference type="ARBA" id="ARBA00022723"/>
    </source>
</evidence>
<evidence type="ECO:0000256" key="1">
    <source>
        <dbReference type="ARBA" id="ARBA00001426"/>
    </source>
</evidence>
<dbReference type="Pfam" id="PF13378">
    <property type="entry name" value="MR_MLE_C"/>
    <property type="match status" value="1"/>
</dbReference>
<dbReference type="PANTHER" id="PTHR48080:SF4">
    <property type="entry name" value="GLUCARATE DEHYDRATASE"/>
    <property type="match status" value="1"/>
</dbReference>
<feature type="active site" description="Proton acceptor" evidence="9">
    <location>
        <position position="317"/>
    </location>
</feature>
<dbReference type="EC" id="4.2.1.40" evidence="5"/>
<dbReference type="SFLD" id="SFLDS00001">
    <property type="entry name" value="Enolase"/>
    <property type="match status" value="1"/>
</dbReference>
<dbReference type="GO" id="GO:0008872">
    <property type="term" value="F:glucarate dehydratase activity"/>
    <property type="evidence" value="ECO:0007669"/>
    <property type="project" value="UniProtKB-EC"/>
</dbReference>
<dbReference type="InterPro" id="IPR029065">
    <property type="entry name" value="Enolase_C-like"/>
</dbReference>
<comment type="pathway">
    <text evidence="3">Carbohydrate acid metabolism; D-glucarate degradation; 2,5-dioxopentanoate from D-glucarate: step 1/2.</text>
</comment>
<feature type="domain" description="Mandelate racemase/muconate lactonizing enzyme C-terminal" evidence="10">
    <location>
        <begin position="168"/>
        <end position="262"/>
    </location>
</feature>
<feature type="active site" description="Proton acceptor" evidence="9">
    <location>
        <position position="190"/>
    </location>
</feature>
<evidence type="ECO:0000259" key="10">
    <source>
        <dbReference type="SMART" id="SM00922"/>
    </source>
</evidence>
<evidence type="ECO:0000256" key="9">
    <source>
        <dbReference type="PIRSR" id="PIRSR634598-1"/>
    </source>
</evidence>
<accession>A0A6P2C6A3</accession>
<proteinExistence type="inferred from homology"/>
<comment type="similarity">
    <text evidence="4">Belongs to the mandelate racemase/muconate lactonizing enzyme family. GlucD subfamily.</text>
</comment>
<dbReference type="InterPro" id="IPR034593">
    <property type="entry name" value="DgoD-like"/>
</dbReference>
<evidence type="ECO:0000256" key="7">
    <source>
        <dbReference type="ARBA" id="ARBA00022842"/>
    </source>
</evidence>
<keyword evidence="12" id="KW-1185">Reference proteome</keyword>
<dbReference type="SUPFAM" id="SSF51604">
    <property type="entry name" value="Enolase C-terminal domain-like"/>
    <property type="match status" value="1"/>
</dbReference>
<dbReference type="InterPro" id="IPR034598">
    <property type="entry name" value="GlucD-like"/>
</dbReference>
<keyword evidence="8" id="KW-0456">Lyase</keyword>
<sequence>MTTTSIRITGVTVTPVAFTDPPLLNSVGVHEPFALRAIIEIATDAGLTGLGETYADEKHLAALRAAAAAIEGVDVYRTEEIYRRVQALHPAETLVSSGLVGQTAATDRVFSPFEVACLDIQGKAAGRPVADLLGGAVRDAVPFSAYLFYKWAEHPGADADDWGEALDPDGIVAQARRLVDGYGFTALKLKGGVFPPVQEIEAVRALRDAFPDHPLRLDPNAAWTPYTSVKVARQLDGVLEYLEDPTPGIDGMAEVARKAPMPLATNMCVVAFGHVPPAIRANAVQVILSDHHYWGGLRRSQLLAGICETFGLGLSMHSNSHLGVSLAAMVHLAAAVPNLTYACDTHWPWKSQDVVAGTPFTFRGGSLAVPSGAGLGVELDRDQLARLHEQYLACGLRNRDDTGYMSRVVPGYQRKQPRW</sequence>
<gene>
    <name evidence="11" type="ORF">EAS64_06505</name>
</gene>
<dbReference type="Proteomes" id="UP000460272">
    <property type="component" value="Unassembled WGS sequence"/>
</dbReference>
<dbReference type="RefSeq" id="WP_145851728.1">
    <property type="nucleotide sequence ID" value="NZ_RPFW01000001.1"/>
</dbReference>
<evidence type="ECO:0000256" key="5">
    <source>
        <dbReference type="ARBA" id="ARBA00011973"/>
    </source>
</evidence>
<dbReference type="SFLD" id="SFLDG00055">
    <property type="entry name" value="glucarate_dehydratase"/>
    <property type="match status" value="1"/>
</dbReference>
<dbReference type="CDD" id="cd03323">
    <property type="entry name" value="D-glucarate_dehydratase"/>
    <property type="match status" value="1"/>
</dbReference>
<dbReference type="SMART" id="SM00922">
    <property type="entry name" value="MR_MLE"/>
    <property type="match status" value="1"/>
</dbReference>
<dbReference type="Pfam" id="PF02746">
    <property type="entry name" value="MR_MLE_N"/>
    <property type="match status" value="1"/>
</dbReference>
<evidence type="ECO:0000256" key="2">
    <source>
        <dbReference type="ARBA" id="ARBA00001946"/>
    </source>
</evidence>
<evidence type="ECO:0000256" key="4">
    <source>
        <dbReference type="ARBA" id="ARBA00009938"/>
    </source>
</evidence>
<dbReference type="InterPro" id="IPR013341">
    <property type="entry name" value="Mandelate_racemase_N_dom"/>
</dbReference>
<keyword evidence="7" id="KW-0460">Magnesium</keyword>
<comment type="cofactor">
    <cofactor evidence="2">
        <name>Mg(2+)</name>
        <dbReference type="ChEBI" id="CHEBI:18420"/>
    </cofactor>
</comment>
<dbReference type="Gene3D" id="3.30.390.10">
    <property type="entry name" value="Enolase-like, N-terminal domain"/>
    <property type="match status" value="1"/>
</dbReference>
<dbReference type="Gene3D" id="3.20.20.120">
    <property type="entry name" value="Enolase-like C-terminal domain"/>
    <property type="match status" value="1"/>
</dbReference>
<organism evidence="11 12">
    <name type="scientific">Trebonia kvetii</name>
    <dbReference type="NCBI Taxonomy" id="2480626"/>
    <lineage>
        <taxon>Bacteria</taxon>
        <taxon>Bacillati</taxon>
        <taxon>Actinomycetota</taxon>
        <taxon>Actinomycetes</taxon>
        <taxon>Streptosporangiales</taxon>
        <taxon>Treboniaceae</taxon>
        <taxon>Trebonia</taxon>
    </lineage>
</organism>
<comment type="caution">
    <text evidence="11">The sequence shown here is derived from an EMBL/GenBank/DDBJ whole genome shotgun (WGS) entry which is preliminary data.</text>
</comment>
<protein>
    <recommendedName>
        <fullName evidence="5">glucarate dehydratase</fullName>
        <ecNumber evidence="5">4.2.1.40</ecNumber>
    </recommendedName>
</protein>
<dbReference type="GO" id="GO:0046872">
    <property type="term" value="F:metal ion binding"/>
    <property type="evidence" value="ECO:0007669"/>
    <property type="project" value="UniProtKB-KW"/>
</dbReference>
<reference evidence="11 12" key="1">
    <citation type="submission" date="2018-11" db="EMBL/GenBank/DDBJ databases">
        <title>Trebonia kvetii gen.nov., sp.nov., a novel acidophilic actinobacterium, and proposal of the new actinobacterial family Treboniaceae fam. nov.</title>
        <authorList>
            <person name="Rapoport D."/>
            <person name="Sagova-Mareckova M."/>
            <person name="Sedlacek I."/>
            <person name="Provaznik J."/>
            <person name="Kralova S."/>
            <person name="Pavlinic D."/>
            <person name="Benes V."/>
            <person name="Kopecky J."/>
        </authorList>
    </citation>
    <scope>NUCLEOTIDE SEQUENCE [LARGE SCALE GENOMIC DNA]</scope>
    <source>
        <strain evidence="11 12">15Tr583</strain>
    </source>
</reference>
<comment type="catalytic activity">
    <reaction evidence="1">
        <text>D-glucarate = 5-dehydro-4-deoxy-D-glucarate + H2O</text>
        <dbReference type="Rhea" id="RHEA:14573"/>
        <dbReference type="ChEBI" id="CHEBI:15377"/>
        <dbReference type="ChEBI" id="CHEBI:30612"/>
        <dbReference type="ChEBI" id="CHEBI:42819"/>
        <dbReference type="EC" id="4.2.1.40"/>
    </reaction>
</comment>
<evidence type="ECO:0000256" key="8">
    <source>
        <dbReference type="ARBA" id="ARBA00023239"/>
    </source>
</evidence>